<feature type="compositionally biased region" description="Low complexity" evidence="1">
    <location>
        <begin position="18"/>
        <end position="29"/>
    </location>
</feature>
<dbReference type="EMBL" id="JADNRY010000243">
    <property type="protein sequence ID" value="KAF9060458.1"/>
    <property type="molecule type" value="Genomic_DNA"/>
</dbReference>
<sequence>MSVLPLWQSDGEDEPRDSSVSSTGSPRSSIWDKLSEISPIIRQLDLPANPANPNFIPTCRPSIYDDPSGPTGGQVMGYFNLYVGALPGCFKVWEVSDRQGYIHTIWISLMHRLHGQIFLSIPKKIDAASLGVYPSELIAPNSTCTPRGSPSNTRLPEFISPMVTIQKPKKGPTITPASPSLSQAQKVRSLFQVDKAAPTSSMSNAEKSLPRSPTRRTWWAVHTKAFNVVVESSYADQILEEAEARQEEIILLQVSSIREAEGWFAKT</sequence>
<comment type="caution">
    <text evidence="2">The sequence shown here is derived from an EMBL/GenBank/DDBJ whole genome shotgun (WGS) entry which is preliminary data.</text>
</comment>
<dbReference type="Proteomes" id="UP000772434">
    <property type="component" value="Unassembled WGS sequence"/>
</dbReference>
<proteinExistence type="predicted"/>
<keyword evidence="3" id="KW-1185">Reference proteome</keyword>
<protein>
    <submittedName>
        <fullName evidence="2">Uncharacterized protein</fullName>
    </submittedName>
</protein>
<reference evidence="2" key="1">
    <citation type="submission" date="2020-11" db="EMBL/GenBank/DDBJ databases">
        <authorList>
            <consortium name="DOE Joint Genome Institute"/>
            <person name="Ahrendt S."/>
            <person name="Riley R."/>
            <person name="Andreopoulos W."/>
            <person name="Labutti K."/>
            <person name="Pangilinan J."/>
            <person name="Ruiz-Duenas F.J."/>
            <person name="Barrasa J.M."/>
            <person name="Sanchez-Garcia M."/>
            <person name="Camarero S."/>
            <person name="Miyauchi S."/>
            <person name="Serrano A."/>
            <person name="Linde D."/>
            <person name="Babiker R."/>
            <person name="Drula E."/>
            <person name="Ayuso-Fernandez I."/>
            <person name="Pacheco R."/>
            <person name="Padilla G."/>
            <person name="Ferreira P."/>
            <person name="Barriuso J."/>
            <person name="Kellner H."/>
            <person name="Castanera R."/>
            <person name="Alfaro M."/>
            <person name="Ramirez L."/>
            <person name="Pisabarro A.G."/>
            <person name="Kuo A."/>
            <person name="Tritt A."/>
            <person name="Lipzen A."/>
            <person name="He G."/>
            <person name="Yan M."/>
            <person name="Ng V."/>
            <person name="Cullen D."/>
            <person name="Martin F."/>
            <person name="Rosso M.-N."/>
            <person name="Henrissat B."/>
            <person name="Hibbett D."/>
            <person name="Martinez A.T."/>
            <person name="Grigoriev I.V."/>
        </authorList>
    </citation>
    <scope>NUCLEOTIDE SEQUENCE</scope>
    <source>
        <strain evidence="2">AH 40177</strain>
    </source>
</reference>
<name>A0A9P5PAU2_9AGAR</name>
<feature type="region of interest" description="Disordered" evidence="1">
    <location>
        <begin position="1"/>
        <end position="30"/>
    </location>
</feature>
<evidence type="ECO:0000313" key="3">
    <source>
        <dbReference type="Proteomes" id="UP000772434"/>
    </source>
</evidence>
<accession>A0A9P5PAU2</accession>
<evidence type="ECO:0000256" key="1">
    <source>
        <dbReference type="SAM" id="MobiDB-lite"/>
    </source>
</evidence>
<evidence type="ECO:0000313" key="2">
    <source>
        <dbReference type="EMBL" id="KAF9060458.1"/>
    </source>
</evidence>
<organism evidence="2 3">
    <name type="scientific">Rhodocollybia butyracea</name>
    <dbReference type="NCBI Taxonomy" id="206335"/>
    <lineage>
        <taxon>Eukaryota</taxon>
        <taxon>Fungi</taxon>
        <taxon>Dikarya</taxon>
        <taxon>Basidiomycota</taxon>
        <taxon>Agaricomycotina</taxon>
        <taxon>Agaricomycetes</taxon>
        <taxon>Agaricomycetidae</taxon>
        <taxon>Agaricales</taxon>
        <taxon>Marasmiineae</taxon>
        <taxon>Omphalotaceae</taxon>
        <taxon>Rhodocollybia</taxon>
    </lineage>
</organism>
<gene>
    <name evidence="2" type="ORF">BDP27DRAFT_1430074</name>
</gene>
<dbReference type="AlphaFoldDB" id="A0A9P5PAU2"/>